<dbReference type="Pfam" id="PF01156">
    <property type="entry name" value="IU_nuc_hydro"/>
    <property type="match status" value="1"/>
</dbReference>
<keyword evidence="2" id="KW-0326">Glycosidase</keyword>
<name>A0A0R2QDW9_9ACTN</name>
<dbReference type="Gene3D" id="3.90.245.10">
    <property type="entry name" value="Ribonucleoside hydrolase-like"/>
    <property type="match status" value="1"/>
</dbReference>
<evidence type="ECO:0000256" key="2">
    <source>
        <dbReference type="ARBA" id="ARBA00023295"/>
    </source>
</evidence>
<dbReference type="GO" id="GO:0005829">
    <property type="term" value="C:cytosol"/>
    <property type="evidence" value="ECO:0007669"/>
    <property type="project" value="TreeGrafter"/>
</dbReference>
<accession>A0A0R2QDW9</accession>
<dbReference type="InterPro" id="IPR036452">
    <property type="entry name" value="Ribo_hydro-like"/>
</dbReference>
<dbReference type="GO" id="GO:0008477">
    <property type="term" value="F:purine nucleosidase activity"/>
    <property type="evidence" value="ECO:0007669"/>
    <property type="project" value="TreeGrafter"/>
</dbReference>
<dbReference type="AlphaFoldDB" id="A0A0R2QDW9"/>
<sequence length="310" mass="33597">MKRKFFIDTDTASDDAVALIIALRHRDIEVVGIGVVAGNVPLEMGVQNALYTRELCGSSTPIYVGAAKPLTRELRTAQFVHGMDGMGDIGLDLTGRQPNAGSAIDELIKSAHEFDGVLELVTLGPLTNIALALKKDPSIATKIKRCVVMGAVADHIGNVTPVAEFNMWVDPEAVDVVLRSGMNLEFVGWDISRKFAVITQAESAMLRAMDTPFATFTIDIQRVLEKFCENETHLAGFDLPDPIAIAYAINSSVADEVREMHLVVETQSQATEGMVVMDTLGILHQTPNASVVTSARHDVFMSMLMDALEV</sequence>
<protein>
    <recommendedName>
        <fullName evidence="3">Inosine/uridine-preferring nucleoside hydrolase domain-containing protein</fullName>
    </recommendedName>
</protein>
<dbReference type="InterPro" id="IPR015910">
    <property type="entry name" value="I/U_nuclsd_hydro_CS"/>
</dbReference>
<dbReference type="InterPro" id="IPR023186">
    <property type="entry name" value="IUNH"/>
</dbReference>
<comment type="caution">
    <text evidence="4">The sequence shown here is derived from an EMBL/GenBank/DDBJ whole genome shotgun (WGS) entry which is preliminary data.</text>
</comment>
<dbReference type="InterPro" id="IPR001910">
    <property type="entry name" value="Inosine/uridine_hydrolase_dom"/>
</dbReference>
<evidence type="ECO:0000256" key="1">
    <source>
        <dbReference type="ARBA" id="ARBA00022801"/>
    </source>
</evidence>
<dbReference type="PANTHER" id="PTHR12304">
    <property type="entry name" value="INOSINE-URIDINE PREFERRING NUCLEOSIDE HYDROLASE"/>
    <property type="match status" value="1"/>
</dbReference>
<dbReference type="SUPFAM" id="SSF53590">
    <property type="entry name" value="Nucleoside hydrolase"/>
    <property type="match status" value="1"/>
</dbReference>
<evidence type="ECO:0000313" key="5">
    <source>
        <dbReference type="Proteomes" id="UP000051017"/>
    </source>
</evidence>
<proteinExistence type="predicted"/>
<feature type="domain" description="Inosine/uridine-preferring nucleoside hydrolase" evidence="3">
    <location>
        <begin position="6"/>
        <end position="301"/>
    </location>
</feature>
<keyword evidence="1" id="KW-0378">Hydrolase</keyword>
<dbReference type="Proteomes" id="UP000051017">
    <property type="component" value="Unassembled WGS sequence"/>
</dbReference>
<evidence type="ECO:0000259" key="3">
    <source>
        <dbReference type="Pfam" id="PF01156"/>
    </source>
</evidence>
<dbReference type="EMBL" id="LIBJ01000330">
    <property type="protein sequence ID" value="KRO46243.1"/>
    <property type="molecule type" value="Genomic_DNA"/>
</dbReference>
<gene>
    <name evidence="4" type="ORF">ABR75_09130</name>
</gene>
<dbReference type="GO" id="GO:0045437">
    <property type="term" value="F:uridine nucleosidase activity"/>
    <property type="evidence" value="ECO:0007669"/>
    <property type="project" value="UniProtKB-ARBA"/>
</dbReference>
<evidence type="ECO:0000313" key="4">
    <source>
        <dbReference type="EMBL" id="KRO46243.1"/>
    </source>
</evidence>
<organism evidence="4 5">
    <name type="scientific">Acidimicrobiia bacterium BACL6 MAG-120924-bin43</name>
    <dbReference type="NCBI Taxonomy" id="1655583"/>
    <lineage>
        <taxon>Bacteria</taxon>
        <taxon>Bacillati</taxon>
        <taxon>Actinomycetota</taxon>
        <taxon>Acidimicrobiia</taxon>
        <taxon>acIV cluster</taxon>
    </lineage>
</organism>
<reference evidence="4 5" key="1">
    <citation type="submission" date="2015-10" db="EMBL/GenBank/DDBJ databases">
        <title>Metagenome-Assembled Genomes uncover a global brackish microbiome.</title>
        <authorList>
            <person name="Hugerth L.W."/>
            <person name="Larsson J."/>
            <person name="Alneberg J."/>
            <person name="Lindh M.V."/>
            <person name="Legrand C."/>
            <person name="Pinhassi J."/>
            <person name="Andersson A.F."/>
        </authorList>
    </citation>
    <scope>NUCLEOTIDE SEQUENCE [LARGE SCALE GENOMIC DNA]</scope>
    <source>
        <strain evidence="4">BACL6 MAG-120924-bin43</strain>
    </source>
</reference>
<dbReference type="PANTHER" id="PTHR12304:SF4">
    <property type="entry name" value="URIDINE NUCLEOSIDASE"/>
    <property type="match status" value="1"/>
</dbReference>
<dbReference type="PROSITE" id="PS01247">
    <property type="entry name" value="IUNH"/>
    <property type="match status" value="1"/>
</dbReference>
<dbReference type="GO" id="GO:0006152">
    <property type="term" value="P:purine nucleoside catabolic process"/>
    <property type="evidence" value="ECO:0007669"/>
    <property type="project" value="TreeGrafter"/>
</dbReference>